<dbReference type="GO" id="GO:0046872">
    <property type="term" value="F:metal ion binding"/>
    <property type="evidence" value="ECO:0007669"/>
    <property type="project" value="UniProtKB-KW"/>
</dbReference>
<sequence length="255" mass="28885">MSLLWTREHNRVCAELSQKWPMWTDEELYTKARKIVTGQMMNIMMAEILNLELRPEVYHHRMENIHGSGKPFELYLTMAVSNLPEKLRYSSTNLTSYSNTSQVSEAALKDSLQLMMSSKISMVVANDDSPLTEQLTKIIMSLSREQCLQGFNNYRRRLGLPAYKSFFDLTGNVKTATELEKMYGTVEKVELLTGVLAEKSSSGVLPTAKVLSNYYIVNAILTNSITTKHLWAPDTFGGVDFFNLVKTASLESTKD</sequence>
<organism evidence="5 6">
    <name type="scientific">Acyrthosiphon pisum</name>
    <name type="common">Pea aphid</name>
    <dbReference type="NCBI Taxonomy" id="7029"/>
    <lineage>
        <taxon>Eukaryota</taxon>
        <taxon>Metazoa</taxon>
        <taxon>Ecdysozoa</taxon>
        <taxon>Arthropoda</taxon>
        <taxon>Hexapoda</taxon>
        <taxon>Insecta</taxon>
        <taxon>Pterygota</taxon>
        <taxon>Neoptera</taxon>
        <taxon>Paraneoptera</taxon>
        <taxon>Hemiptera</taxon>
        <taxon>Sternorrhyncha</taxon>
        <taxon>Aphidomorpha</taxon>
        <taxon>Aphidoidea</taxon>
        <taxon>Aphididae</taxon>
        <taxon>Macrosiphini</taxon>
        <taxon>Acyrthosiphon</taxon>
    </lineage>
</organism>
<dbReference type="InterPro" id="IPR050783">
    <property type="entry name" value="Oxylipin_biosynth_metab"/>
</dbReference>
<keyword evidence="6" id="KW-1185">Reference proteome</keyword>
<evidence type="ECO:0000256" key="4">
    <source>
        <dbReference type="ARBA" id="ARBA00023004"/>
    </source>
</evidence>
<dbReference type="PANTHER" id="PTHR11903">
    <property type="entry name" value="PROSTAGLANDIN G/H SYNTHASE"/>
    <property type="match status" value="1"/>
</dbReference>
<evidence type="ECO:0000256" key="3">
    <source>
        <dbReference type="ARBA" id="ARBA00023002"/>
    </source>
</evidence>
<dbReference type="EnsemblMetazoa" id="XM_008185659.1">
    <property type="protein sequence ID" value="XP_008183881.1"/>
    <property type="gene ID" value="LOC103309658"/>
</dbReference>
<dbReference type="PROSITE" id="PS50292">
    <property type="entry name" value="PEROXIDASE_3"/>
    <property type="match status" value="1"/>
</dbReference>
<reference evidence="5" key="2">
    <citation type="submission" date="2022-06" db="UniProtKB">
        <authorList>
            <consortium name="EnsemblMetazoa"/>
        </authorList>
    </citation>
    <scope>IDENTIFICATION</scope>
</reference>
<keyword evidence="2" id="KW-0223">Dioxygenase</keyword>
<evidence type="ECO:0000256" key="1">
    <source>
        <dbReference type="ARBA" id="ARBA00022723"/>
    </source>
</evidence>
<dbReference type="SUPFAM" id="SSF48113">
    <property type="entry name" value="Heme-dependent peroxidases"/>
    <property type="match status" value="1"/>
</dbReference>
<evidence type="ECO:0000313" key="6">
    <source>
        <dbReference type="Proteomes" id="UP000007819"/>
    </source>
</evidence>
<accession>A0A8R2F924</accession>
<dbReference type="RefSeq" id="XP_008183881.1">
    <property type="nucleotide sequence ID" value="XM_008185659.1"/>
</dbReference>
<proteinExistence type="predicted"/>
<reference evidence="6" key="1">
    <citation type="submission" date="2010-06" db="EMBL/GenBank/DDBJ databases">
        <authorList>
            <person name="Jiang H."/>
            <person name="Abraham K."/>
            <person name="Ali S."/>
            <person name="Alsbrooks S.L."/>
            <person name="Anim B.N."/>
            <person name="Anosike U.S."/>
            <person name="Attaway T."/>
            <person name="Bandaranaike D.P."/>
            <person name="Battles P.K."/>
            <person name="Bell S.N."/>
            <person name="Bell A.V."/>
            <person name="Beltran B."/>
            <person name="Bickham C."/>
            <person name="Bustamante Y."/>
            <person name="Caleb T."/>
            <person name="Canada A."/>
            <person name="Cardenas V."/>
            <person name="Carter K."/>
            <person name="Chacko J."/>
            <person name="Chandrabose M.N."/>
            <person name="Chavez D."/>
            <person name="Chavez A."/>
            <person name="Chen L."/>
            <person name="Chu H.-S."/>
            <person name="Claassen K.J."/>
            <person name="Cockrell R."/>
            <person name="Collins M."/>
            <person name="Cooper J.A."/>
            <person name="Cree A."/>
            <person name="Curry S.M."/>
            <person name="Da Y."/>
            <person name="Dao M.D."/>
            <person name="Das B."/>
            <person name="Davila M.-L."/>
            <person name="Davy-Carroll L."/>
            <person name="Denson S."/>
            <person name="Dinh H."/>
            <person name="Ebong V.E."/>
            <person name="Edwards J.R."/>
            <person name="Egan A."/>
            <person name="El-Daye J."/>
            <person name="Escobedo L."/>
            <person name="Fernandez S."/>
            <person name="Fernando P.R."/>
            <person name="Flagg N."/>
            <person name="Forbes L.D."/>
            <person name="Fowler R.G."/>
            <person name="Fu Q."/>
            <person name="Gabisi R.A."/>
            <person name="Ganer J."/>
            <person name="Garbino Pronczuk A."/>
            <person name="Garcia R.M."/>
            <person name="Garner T."/>
            <person name="Garrett T.E."/>
            <person name="Gonzalez D.A."/>
            <person name="Hamid H."/>
            <person name="Hawkins E.S."/>
            <person name="Hirani K."/>
            <person name="Hogues M.E."/>
            <person name="Hollins B."/>
            <person name="Hsiao C.-H."/>
            <person name="Jabil R."/>
            <person name="James M.L."/>
            <person name="Jhangiani S.N."/>
            <person name="Johnson B."/>
            <person name="Johnson Q."/>
            <person name="Joshi V."/>
            <person name="Kalu J.B."/>
            <person name="Kam C."/>
            <person name="Kashfia A."/>
            <person name="Keebler J."/>
            <person name="Kisamo H."/>
            <person name="Kovar C.L."/>
            <person name="Lago L.A."/>
            <person name="Lai C.-Y."/>
            <person name="Laidlaw J."/>
            <person name="Lara F."/>
            <person name="Le T.-K."/>
            <person name="Lee S.L."/>
            <person name="Legall F.H."/>
            <person name="Lemon S.J."/>
            <person name="Lewis L.R."/>
            <person name="Li B."/>
            <person name="Liu Y."/>
            <person name="Liu Y.-S."/>
            <person name="Lopez J."/>
            <person name="Lozado R.J."/>
            <person name="Lu J."/>
            <person name="Madu R.C."/>
            <person name="Maheshwari M."/>
            <person name="Maheshwari R."/>
            <person name="Malloy K."/>
            <person name="Martinez E."/>
            <person name="Mathew T."/>
            <person name="Mercado I.C."/>
            <person name="Mercado C."/>
            <person name="Meyer B."/>
            <person name="Montgomery K."/>
            <person name="Morgan M.B."/>
            <person name="Munidasa M."/>
            <person name="Nazareth L.V."/>
            <person name="Nelson J."/>
            <person name="Ng B.M."/>
            <person name="Nguyen N.B."/>
            <person name="Nguyen P.Q."/>
            <person name="Nguyen T."/>
            <person name="Obregon M."/>
            <person name="Okwuonu G.O."/>
            <person name="Onwere C.G."/>
            <person name="Orozco G."/>
            <person name="Parra A."/>
            <person name="Patel S."/>
            <person name="Patil S."/>
            <person name="Perez A."/>
            <person name="Perez Y."/>
            <person name="Pham C."/>
            <person name="Primus E.L."/>
            <person name="Pu L.-L."/>
            <person name="Puazo M."/>
            <person name="Qin X."/>
            <person name="Quiroz J.B."/>
            <person name="Reese J."/>
            <person name="Richards S."/>
            <person name="Rives C.M."/>
            <person name="Robberts R."/>
            <person name="Ruiz S.J."/>
            <person name="Ruiz M.J."/>
            <person name="Santibanez J."/>
            <person name="Schneider B.W."/>
            <person name="Sisson I."/>
            <person name="Smith M."/>
            <person name="Sodergren E."/>
            <person name="Song X.-Z."/>
            <person name="Song B.B."/>
            <person name="Summersgill H."/>
            <person name="Thelus R."/>
            <person name="Thornton R.D."/>
            <person name="Trejos Z.Y."/>
            <person name="Usmani K."/>
            <person name="Vattathil S."/>
            <person name="Villasana D."/>
            <person name="Walker D.L."/>
            <person name="Wang S."/>
            <person name="Wang K."/>
            <person name="White C.S."/>
            <person name="Williams A.C."/>
            <person name="Williamson J."/>
            <person name="Wilson K."/>
            <person name="Woghiren I.O."/>
            <person name="Woodworth J.R."/>
            <person name="Worley K.C."/>
            <person name="Wright R.A."/>
            <person name="Wu W."/>
            <person name="Young L."/>
            <person name="Zhang L."/>
            <person name="Zhang J."/>
            <person name="Zhu Y."/>
            <person name="Muzny D.M."/>
            <person name="Weinstock G."/>
            <person name="Gibbs R.A."/>
        </authorList>
    </citation>
    <scope>NUCLEOTIDE SEQUENCE [LARGE SCALE GENOMIC DNA]</scope>
    <source>
        <strain evidence="6">LSR1</strain>
    </source>
</reference>
<dbReference type="Pfam" id="PF03098">
    <property type="entry name" value="An_peroxidase"/>
    <property type="match status" value="2"/>
</dbReference>
<dbReference type="OrthoDB" id="6333650at2759"/>
<evidence type="ECO:0000256" key="2">
    <source>
        <dbReference type="ARBA" id="ARBA00022964"/>
    </source>
</evidence>
<dbReference type="GO" id="GO:0005737">
    <property type="term" value="C:cytoplasm"/>
    <property type="evidence" value="ECO:0007669"/>
    <property type="project" value="TreeGrafter"/>
</dbReference>
<dbReference type="InterPro" id="IPR019791">
    <property type="entry name" value="Haem_peroxidase_animal"/>
</dbReference>
<keyword evidence="3" id="KW-0560">Oxidoreductase</keyword>
<dbReference type="GO" id="GO:0016702">
    <property type="term" value="F:oxidoreductase activity, acting on single donors with incorporation of molecular oxygen, incorporation of two atoms of oxygen"/>
    <property type="evidence" value="ECO:0007669"/>
    <property type="project" value="TreeGrafter"/>
</dbReference>
<dbReference type="InterPro" id="IPR010255">
    <property type="entry name" value="Haem_peroxidase_sf"/>
</dbReference>
<keyword evidence="4" id="KW-0408">Iron</keyword>
<dbReference type="PRINTS" id="PR00457">
    <property type="entry name" value="ANPEROXIDASE"/>
</dbReference>
<dbReference type="GO" id="GO:0004666">
    <property type="term" value="F:prostaglandin-endoperoxide synthase activity"/>
    <property type="evidence" value="ECO:0007669"/>
    <property type="project" value="TreeGrafter"/>
</dbReference>
<dbReference type="AlphaFoldDB" id="A0A8R2F924"/>
<evidence type="ECO:0000313" key="5">
    <source>
        <dbReference type="EnsemblMetazoa" id="XP_008183881.1"/>
    </source>
</evidence>
<dbReference type="GO" id="GO:0020037">
    <property type="term" value="F:heme binding"/>
    <property type="evidence" value="ECO:0007669"/>
    <property type="project" value="InterPro"/>
</dbReference>
<dbReference type="GO" id="GO:0004601">
    <property type="term" value="F:peroxidase activity"/>
    <property type="evidence" value="ECO:0007669"/>
    <property type="project" value="InterPro"/>
</dbReference>
<dbReference type="GeneID" id="103309658"/>
<keyword evidence="1" id="KW-0479">Metal-binding</keyword>
<dbReference type="GO" id="GO:0019371">
    <property type="term" value="P:cyclooxygenase pathway"/>
    <property type="evidence" value="ECO:0007669"/>
    <property type="project" value="TreeGrafter"/>
</dbReference>
<dbReference type="GO" id="GO:0043005">
    <property type="term" value="C:neuron projection"/>
    <property type="evidence" value="ECO:0007669"/>
    <property type="project" value="TreeGrafter"/>
</dbReference>
<name>A0A8R2F924_ACYPI</name>
<dbReference type="Proteomes" id="UP000007819">
    <property type="component" value="Chromosome A2"/>
</dbReference>
<dbReference type="KEGG" id="api:103309658"/>
<dbReference type="InterPro" id="IPR037120">
    <property type="entry name" value="Haem_peroxidase_sf_animal"/>
</dbReference>
<dbReference type="GO" id="GO:0006979">
    <property type="term" value="P:response to oxidative stress"/>
    <property type="evidence" value="ECO:0007669"/>
    <property type="project" value="InterPro"/>
</dbReference>
<dbReference type="Gene3D" id="1.10.640.10">
    <property type="entry name" value="Haem peroxidase domain superfamily, animal type"/>
    <property type="match status" value="1"/>
</dbReference>
<dbReference type="PANTHER" id="PTHR11903:SF39">
    <property type="entry name" value="PROSTAGLANDIN G_H SYNTHASE 2-LIKE"/>
    <property type="match status" value="1"/>
</dbReference>
<protein>
    <submittedName>
        <fullName evidence="5">Uncharacterized protein</fullName>
    </submittedName>
</protein>